<protein>
    <recommendedName>
        <fullName evidence="2">HTH CENPB-type domain-containing protein</fullName>
    </recommendedName>
</protein>
<dbReference type="SMART" id="SM00674">
    <property type="entry name" value="CENPB"/>
    <property type="match status" value="1"/>
</dbReference>
<dbReference type="PROSITE" id="PS51253">
    <property type="entry name" value="HTH_CENPB"/>
    <property type="match status" value="1"/>
</dbReference>
<feature type="domain" description="HTH CENPB-type" evidence="2">
    <location>
        <begin position="73"/>
        <end position="146"/>
    </location>
</feature>
<dbReference type="PANTHER" id="PTHR19303:SF73">
    <property type="entry name" value="PROTEIN PDC2"/>
    <property type="match status" value="1"/>
</dbReference>
<evidence type="ECO:0000313" key="3">
    <source>
        <dbReference type="EMBL" id="KAK9074477.1"/>
    </source>
</evidence>
<proteinExistence type="predicted"/>
<dbReference type="InterPro" id="IPR004875">
    <property type="entry name" value="DDE_SF_endonuclease_dom"/>
</dbReference>
<dbReference type="Pfam" id="PF03184">
    <property type="entry name" value="DDE_1"/>
    <property type="match status" value="1"/>
</dbReference>
<organism evidence="4 5">
    <name type="scientific">Deinandra increscens subsp. villosa</name>
    <dbReference type="NCBI Taxonomy" id="3103831"/>
    <lineage>
        <taxon>Eukaryota</taxon>
        <taxon>Viridiplantae</taxon>
        <taxon>Streptophyta</taxon>
        <taxon>Embryophyta</taxon>
        <taxon>Tracheophyta</taxon>
        <taxon>Spermatophyta</taxon>
        <taxon>Magnoliopsida</taxon>
        <taxon>eudicotyledons</taxon>
        <taxon>Gunneridae</taxon>
        <taxon>Pentapetalae</taxon>
        <taxon>asterids</taxon>
        <taxon>campanulids</taxon>
        <taxon>Asterales</taxon>
        <taxon>Asteraceae</taxon>
        <taxon>Asteroideae</taxon>
        <taxon>Heliantheae alliance</taxon>
        <taxon>Madieae</taxon>
        <taxon>Madiinae</taxon>
        <taxon>Deinandra</taxon>
    </lineage>
</organism>
<reference evidence="4 5" key="1">
    <citation type="submission" date="2024-04" db="EMBL/GenBank/DDBJ databases">
        <title>The reference genome of an endangered Asteraceae, Deinandra increscens subsp. villosa, native to the Central Coast of California.</title>
        <authorList>
            <person name="Guilliams M."/>
            <person name="Hasenstab-Lehman K."/>
            <person name="Meyer R."/>
            <person name="Mcevoy S."/>
        </authorList>
    </citation>
    <scope>NUCLEOTIDE SEQUENCE [LARGE SCALE GENOMIC DNA]</scope>
    <source>
        <tissue evidence="4">Leaf</tissue>
    </source>
</reference>
<evidence type="ECO:0000259" key="2">
    <source>
        <dbReference type="PROSITE" id="PS51253"/>
    </source>
</evidence>
<name>A0AAP0HA06_9ASTR</name>
<dbReference type="InterPro" id="IPR041188">
    <property type="entry name" value="HTH_ABP1_N"/>
</dbReference>
<dbReference type="InterPro" id="IPR006600">
    <property type="entry name" value="HTH_CenpB_DNA-bd_dom"/>
</dbReference>
<keyword evidence="5" id="KW-1185">Reference proteome</keyword>
<dbReference type="EMBL" id="JBCNJP010000002">
    <property type="protein sequence ID" value="KAK9080608.1"/>
    <property type="molecule type" value="Genomic_DNA"/>
</dbReference>
<evidence type="ECO:0000313" key="4">
    <source>
        <dbReference type="EMBL" id="KAK9080608.1"/>
    </source>
</evidence>
<dbReference type="Gene3D" id="1.10.10.60">
    <property type="entry name" value="Homeodomain-like"/>
    <property type="match status" value="2"/>
</dbReference>
<accession>A0AAP0HA06</accession>
<dbReference type="Gene3D" id="3.30.420.10">
    <property type="entry name" value="Ribonuclease H-like superfamily/Ribonuclease H"/>
    <property type="match status" value="1"/>
</dbReference>
<keyword evidence="1" id="KW-0238">DNA-binding</keyword>
<dbReference type="Pfam" id="PF03221">
    <property type="entry name" value="HTH_Tnp_Tc5"/>
    <property type="match status" value="1"/>
</dbReference>
<dbReference type="Proteomes" id="UP001408789">
    <property type="component" value="Unassembled WGS sequence"/>
</dbReference>
<dbReference type="PANTHER" id="PTHR19303">
    <property type="entry name" value="TRANSPOSON"/>
    <property type="match status" value="1"/>
</dbReference>
<dbReference type="SUPFAM" id="SSF46689">
    <property type="entry name" value="Homeodomain-like"/>
    <property type="match status" value="2"/>
</dbReference>
<dbReference type="GO" id="GO:0005634">
    <property type="term" value="C:nucleus"/>
    <property type="evidence" value="ECO:0007669"/>
    <property type="project" value="TreeGrafter"/>
</dbReference>
<dbReference type="InterPro" id="IPR050863">
    <property type="entry name" value="CenT-Element_Derived"/>
</dbReference>
<sequence length="521" mass="60548">MASKLKGVKKSTMTNQQRKLLCEYKRDHQGCTQQDLVQWVDKTFDLKVSQGTISNTLKRSSEFLSANFDKDGSFKRHKAAKYPDMEKVVYEWFLQHQERVNITGDLIIEKAVEALNLLYPQDSSEHKLSQGWLEKFKLRHGIKSYRRFGESGSVDIHDMENKLESIREKINQFPMKDVFNMDETGLFYRLQADHSLATKQLEGRKQDKERLTIVICCNEDGSEKIPLWIIGKYAKPRCFKNVNMNSLDCEYRANKRAWMTGLLFEEYVRWLDDQMHGRKILLVVDNCPAHSNNIQGLQNVELFFLPPNMTSKIQPCDAGIIRAFKMYYRKRFYRKILEGYELDISSPEKINVLDAINLAVSAWRNVKQESIANCFRHCKIRSANPTDSNDLNDVNSGEDIRELENLITGMHYRHKMDVNELVDYPGENNECYKVQSIEEIMADTIQNSVDDEVDDDSVPLEPVTRKEALQAATTLHNFLLQYENAVPQLLSAMGRFKDELNKDLKFTKKQVTIDSFFTRPS</sequence>
<dbReference type="EMBL" id="JBCNJP010000008">
    <property type="protein sequence ID" value="KAK9074477.1"/>
    <property type="molecule type" value="Genomic_DNA"/>
</dbReference>
<dbReference type="InterPro" id="IPR036397">
    <property type="entry name" value="RNaseH_sf"/>
</dbReference>
<evidence type="ECO:0000313" key="5">
    <source>
        <dbReference type="Proteomes" id="UP001408789"/>
    </source>
</evidence>
<dbReference type="Pfam" id="PF18107">
    <property type="entry name" value="HTH_ABP1_N"/>
    <property type="match status" value="1"/>
</dbReference>
<dbReference type="GO" id="GO:0003677">
    <property type="term" value="F:DNA binding"/>
    <property type="evidence" value="ECO:0007669"/>
    <property type="project" value="UniProtKB-KW"/>
</dbReference>
<dbReference type="InterPro" id="IPR009057">
    <property type="entry name" value="Homeodomain-like_sf"/>
</dbReference>
<gene>
    <name evidence="4" type="ORF">SSX86_000366</name>
    <name evidence="3" type="ORF">SSX86_007075</name>
</gene>
<dbReference type="AlphaFoldDB" id="A0AAP0HA06"/>
<evidence type="ECO:0000256" key="1">
    <source>
        <dbReference type="ARBA" id="ARBA00023125"/>
    </source>
</evidence>
<comment type="caution">
    <text evidence="4">The sequence shown here is derived from an EMBL/GenBank/DDBJ whole genome shotgun (WGS) entry which is preliminary data.</text>
</comment>